<evidence type="ECO:0000313" key="4">
    <source>
        <dbReference type="Proteomes" id="UP001220610"/>
    </source>
</evidence>
<protein>
    <submittedName>
        <fullName evidence="3">Glycosyltransferase family 4 protein</fullName>
    </submittedName>
</protein>
<dbReference type="Gene3D" id="3.40.50.2000">
    <property type="entry name" value="Glycogen Phosphorylase B"/>
    <property type="match status" value="2"/>
</dbReference>
<dbReference type="InterPro" id="IPR001296">
    <property type="entry name" value="Glyco_trans_1"/>
</dbReference>
<name>A0AAJ5WYB2_9BACT</name>
<gene>
    <name evidence="3" type="ORF">P0Y53_03350</name>
</gene>
<evidence type="ECO:0000256" key="1">
    <source>
        <dbReference type="SAM" id="Phobius"/>
    </source>
</evidence>
<dbReference type="CDD" id="cd03801">
    <property type="entry name" value="GT4_PimA-like"/>
    <property type="match status" value="1"/>
</dbReference>
<feature type="transmembrane region" description="Helical" evidence="1">
    <location>
        <begin position="98"/>
        <end position="117"/>
    </location>
</feature>
<dbReference type="Pfam" id="PF00534">
    <property type="entry name" value="Glycos_transf_1"/>
    <property type="match status" value="1"/>
</dbReference>
<keyword evidence="1" id="KW-0812">Transmembrane</keyword>
<keyword evidence="1" id="KW-0472">Membrane</keyword>
<dbReference type="InterPro" id="IPR050194">
    <property type="entry name" value="Glycosyltransferase_grp1"/>
</dbReference>
<dbReference type="Proteomes" id="UP001220610">
    <property type="component" value="Chromosome"/>
</dbReference>
<reference evidence="3" key="1">
    <citation type="submission" date="2023-03" db="EMBL/GenBank/DDBJ databases">
        <title>Andean soil-derived lignocellulolytic bacterial consortium as a source of novel taxa and putative plastic-active enzymes.</title>
        <authorList>
            <person name="Diaz-Garcia L."/>
            <person name="Chuvochina M."/>
            <person name="Feuerriegel G."/>
            <person name="Bunk B."/>
            <person name="Sproer C."/>
            <person name="Streit W.R."/>
            <person name="Rodriguez L.M."/>
            <person name="Overmann J."/>
            <person name="Jimenez D.J."/>
        </authorList>
    </citation>
    <scope>NUCLEOTIDE SEQUENCE</scope>
    <source>
        <strain evidence="3">MAG 7</strain>
    </source>
</reference>
<accession>A0AAJ5WYB2</accession>
<proteinExistence type="predicted"/>
<evidence type="ECO:0000259" key="2">
    <source>
        <dbReference type="Pfam" id="PF00534"/>
    </source>
</evidence>
<feature type="domain" description="Glycosyl transferase family 1" evidence="2">
    <location>
        <begin position="204"/>
        <end position="359"/>
    </location>
</feature>
<evidence type="ECO:0000313" key="3">
    <source>
        <dbReference type="EMBL" id="WEK36525.1"/>
    </source>
</evidence>
<sequence>MTNTPKRKILLFADWYYPAFKAGGPVQSCHNIAKMLGHQYQFYVVTSDRDLGDTQPYAGISTTDWVDGNDGEKIRYLYRNTMNPGTVRKIMHEVQPDVIYFNSMFSLLYTLMPLWVLQRMRFGGRVVLAPRGMLHAGALMRKSVKKTIFLRTFWLSGWPGKMVFHATDAQEQKDVKRYFRRSKQVVLAENIPNTDPDPLTLREKEKDTLRLVFISRLHAKKNLHLLLELLRQHSLQGSLSLDVYGEAEDPEYERKCRQTAAGLPGNITVTFRGPLPHNLVFGTLHQYHLFVLPTLGENFGHAIFEALSSGTPVLISDKTPWSGLAARKAGWEIPLKLPEQYLQAIREMLAMDQQEYREWSAGALAFSRHFLESVDIISKYRILFQ</sequence>
<dbReference type="SUPFAM" id="SSF53756">
    <property type="entry name" value="UDP-Glycosyltransferase/glycogen phosphorylase"/>
    <property type="match status" value="1"/>
</dbReference>
<organism evidence="3 4">
    <name type="scientific">Candidatus Pseudobacter hemicellulosilyticus</name>
    <dbReference type="NCBI Taxonomy" id="3121375"/>
    <lineage>
        <taxon>Bacteria</taxon>
        <taxon>Pseudomonadati</taxon>
        <taxon>Bacteroidota</taxon>
        <taxon>Chitinophagia</taxon>
        <taxon>Chitinophagales</taxon>
        <taxon>Chitinophagaceae</taxon>
        <taxon>Pseudobacter</taxon>
    </lineage>
</organism>
<dbReference type="PANTHER" id="PTHR45947:SF3">
    <property type="entry name" value="SULFOQUINOVOSYL TRANSFERASE SQD2"/>
    <property type="match status" value="1"/>
</dbReference>
<dbReference type="PANTHER" id="PTHR45947">
    <property type="entry name" value="SULFOQUINOVOSYL TRANSFERASE SQD2"/>
    <property type="match status" value="1"/>
</dbReference>
<dbReference type="GO" id="GO:0016757">
    <property type="term" value="F:glycosyltransferase activity"/>
    <property type="evidence" value="ECO:0007669"/>
    <property type="project" value="InterPro"/>
</dbReference>
<keyword evidence="1" id="KW-1133">Transmembrane helix</keyword>
<dbReference type="EMBL" id="CP119311">
    <property type="protein sequence ID" value="WEK36525.1"/>
    <property type="molecule type" value="Genomic_DNA"/>
</dbReference>
<dbReference type="AlphaFoldDB" id="A0AAJ5WYB2"/>